<name>A0A7J0BWI5_9BACT</name>
<gene>
    <name evidence="3" type="ORF">DSM19430T_22050</name>
</gene>
<reference evidence="3 4" key="1">
    <citation type="submission" date="2020-05" db="EMBL/GenBank/DDBJ databases">
        <title>Draft genome sequence of Desulfovibrio psychrotolerans JS1T.</title>
        <authorList>
            <person name="Ueno A."/>
            <person name="Tamazawa S."/>
            <person name="Tamamura S."/>
            <person name="Murakami T."/>
            <person name="Kiyama T."/>
            <person name="Inomata H."/>
            <person name="Amano Y."/>
            <person name="Miyakawa K."/>
            <person name="Tamaki H."/>
            <person name="Naganuma T."/>
            <person name="Kaneko K."/>
        </authorList>
    </citation>
    <scope>NUCLEOTIDE SEQUENCE [LARGE SCALE GENOMIC DNA]</scope>
    <source>
        <strain evidence="3 4">JS1</strain>
    </source>
</reference>
<dbReference type="GO" id="GO:0000160">
    <property type="term" value="P:phosphorelay signal transduction system"/>
    <property type="evidence" value="ECO:0007669"/>
    <property type="project" value="InterPro"/>
</dbReference>
<organism evidence="3 4">
    <name type="scientific">Desulfovibrio psychrotolerans</name>
    <dbReference type="NCBI Taxonomy" id="415242"/>
    <lineage>
        <taxon>Bacteria</taxon>
        <taxon>Pseudomonadati</taxon>
        <taxon>Thermodesulfobacteriota</taxon>
        <taxon>Desulfovibrionia</taxon>
        <taxon>Desulfovibrionales</taxon>
        <taxon>Desulfovibrionaceae</taxon>
        <taxon>Desulfovibrio</taxon>
    </lineage>
</organism>
<dbReference type="GO" id="GO:0004672">
    <property type="term" value="F:protein kinase activity"/>
    <property type="evidence" value="ECO:0007669"/>
    <property type="project" value="UniProtKB-ARBA"/>
</dbReference>
<dbReference type="EMBL" id="BLVP01000008">
    <property type="protein sequence ID" value="GFM37521.1"/>
    <property type="molecule type" value="Genomic_DNA"/>
</dbReference>
<comment type="caution">
    <text evidence="3">The sequence shown here is derived from an EMBL/GenBank/DDBJ whole genome shotgun (WGS) entry which is preliminary data.</text>
</comment>
<feature type="domain" description="HPt" evidence="2">
    <location>
        <begin position="16"/>
        <end position="113"/>
    </location>
</feature>
<evidence type="ECO:0000313" key="4">
    <source>
        <dbReference type="Proteomes" id="UP000503820"/>
    </source>
</evidence>
<dbReference type="Pfam" id="PF01627">
    <property type="entry name" value="Hpt"/>
    <property type="match status" value="1"/>
</dbReference>
<dbReference type="Proteomes" id="UP000503820">
    <property type="component" value="Unassembled WGS sequence"/>
</dbReference>
<proteinExistence type="predicted"/>
<dbReference type="Gene3D" id="1.20.120.160">
    <property type="entry name" value="HPT domain"/>
    <property type="match status" value="1"/>
</dbReference>
<evidence type="ECO:0000313" key="3">
    <source>
        <dbReference type="EMBL" id="GFM37521.1"/>
    </source>
</evidence>
<keyword evidence="4" id="KW-1185">Reference proteome</keyword>
<evidence type="ECO:0000256" key="1">
    <source>
        <dbReference type="PROSITE-ProRule" id="PRU00110"/>
    </source>
</evidence>
<dbReference type="SUPFAM" id="SSF47226">
    <property type="entry name" value="Histidine-containing phosphotransfer domain, HPT domain"/>
    <property type="match status" value="1"/>
</dbReference>
<feature type="modified residue" description="Phosphohistidine" evidence="1">
    <location>
        <position position="55"/>
    </location>
</feature>
<dbReference type="InterPro" id="IPR008207">
    <property type="entry name" value="Sig_transdc_His_kin_Hpt_dom"/>
</dbReference>
<dbReference type="AlphaFoldDB" id="A0A7J0BWI5"/>
<dbReference type="RefSeq" id="WP_174410111.1">
    <property type="nucleotide sequence ID" value="NZ_BLVP01000008.1"/>
</dbReference>
<evidence type="ECO:0000259" key="2">
    <source>
        <dbReference type="PROSITE" id="PS50894"/>
    </source>
</evidence>
<sequence>MEYLDYRATLKRLMNDVEFVGELYTTFLDTYDTRINHILELMDACAYDALWKEAHGLKGASGTINAARLQACALELEEAARAQDAEALRLLRPRFAEVCHETAAHIRQWLVTHGDADAQINGD</sequence>
<dbReference type="InterPro" id="IPR036641">
    <property type="entry name" value="HPT_dom_sf"/>
</dbReference>
<accession>A0A7J0BWI5</accession>
<dbReference type="PROSITE" id="PS50894">
    <property type="entry name" value="HPT"/>
    <property type="match status" value="1"/>
</dbReference>
<keyword evidence="1" id="KW-0597">Phosphoprotein</keyword>
<protein>
    <recommendedName>
        <fullName evidence="2">HPt domain-containing protein</fullName>
    </recommendedName>
</protein>